<name>A0A8B8G7F1_9HEMI</name>
<gene>
    <name evidence="3" type="primary">LOC112689341</name>
</gene>
<dbReference type="AlphaFoldDB" id="A0A8B8G7F1"/>
<evidence type="ECO:0000313" key="3">
    <source>
        <dbReference type="RefSeq" id="XP_025418788.1"/>
    </source>
</evidence>
<feature type="compositionally biased region" description="Polar residues" evidence="1">
    <location>
        <begin position="758"/>
        <end position="769"/>
    </location>
</feature>
<accession>A0A8B8G7F1</accession>
<feature type="region of interest" description="Disordered" evidence="1">
    <location>
        <begin position="743"/>
        <end position="769"/>
    </location>
</feature>
<dbReference type="RefSeq" id="XP_025418788.1">
    <property type="nucleotide sequence ID" value="XM_025563003.1"/>
</dbReference>
<feature type="compositionally biased region" description="Low complexity" evidence="1">
    <location>
        <begin position="746"/>
        <end position="757"/>
    </location>
</feature>
<reference evidence="3" key="1">
    <citation type="submission" date="2025-08" db="UniProtKB">
        <authorList>
            <consortium name="RefSeq"/>
        </authorList>
    </citation>
    <scope>IDENTIFICATION</scope>
    <source>
        <tissue evidence="3">Whole body</tissue>
    </source>
</reference>
<sequence>MSFSLNNEQLDTIKKLQEDMKYIDSKQKIIPSKLPPIKQTMVGSEYVRTSKGNLHSSNFVELEKKITDLCRSITKTGKSDGCQKPNSPNEMSTITTVPDPFDMFSKVMVHNNNGYECGAKYEKNNKALIKEDFLKTSTLLNQAKKTVRDTDWHLKRLSEKVLPRCQSADITCDRIKRYEDVPLKTKRQFDPSNKKISSEYFNKNNEESKLFPPSKSINQKKNVNLIEFSKNVSKANDSQQQPSYTLPILPKLTEKEDEGKSDISKVNINFKTKIVSDKNEINDCKFKNLTVLQNPCIDVKPDLITQKLANIQIVSDRNKSLCNCKTNVAYHEFTYESELETSCKCQSMIQPKITNDKVEARKEIHKVICEMLDDTSKDSLDDQLISQLQEIMAKLIETKPLEFEDLNELENFVDEHSVIGYSKTAIKNKLLEIAKHLHENVDYGISFDQLAAEIEKDAHLVLKRIDKIKNSILTINPSIECPDLSNNLNKFSNIKDAQDITNRHPINTINTKNIHSDKHVSAGELLRYYSNNFSSPKMFKSSTVLKEFDSPTLLFTDCSNQNPSECNNLTTQTEMIYKNNSLKKYQLESENVHQSKTTSLGEYGILSHLSNNLSFKLKTQLMPFEEYLNNDQKNNFTINEKNWEGDNNLNINGVDTDSYTTNNEMELMRCNLLTNHEEHENLLNNNKNTEHPLINSQTMDLKRLSSNIEECEEWNLNSLLLTPFPFNSIQQTNIPINFEKDVSEDSTTSTTSIISSTMPSKQSTQDVQSDAESLISFGEINHINKFHNVYSDSSAGEIKNKK</sequence>
<organism evidence="2 3">
    <name type="scientific">Sipha flava</name>
    <name type="common">yellow sugarcane aphid</name>
    <dbReference type="NCBI Taxonomy" id="143950"/>
    <lineage>
        <taxon>Eukaryota</taxon>
        <taxon>Metazoa</taxon>
        <taxon>Ecdysozoa</taxon>
        <taxon>Arthropoda</taxon>
        <taxon>Hexapoda</taxon>
        <taxon>Insecta</taxon>
        <taxon>Pterygota</taxon>
        <taxon>Neoptera</taxon>
        <taxon>Paraneoptera</taxon>
        <taxon>Hemiptera</taxon>
        <taxon>Sternorrhyncha</taxon>
        <taxon>Aphidomorpha</taxon>
        <taxon>Aphidoidea</taxon>
        <taxon>Aphididae</taxon>
        <taxon>Sipha</taxon>
    </lineage>
</organism>
<dbReference type="OrthoDB" id="6602954at2759"/>
<protein>
    <submittedName>
        <fullName evidence="3">Uncharacterized protein</fullName>
    </submittedName>
</protein>
<keyword evidence="2" id="KW-1185">Reference proteome</keyword>
<dbReference type="Proteomes" id="UP000694846">
    <property type="component" value="Unplaced"/>
</dbReference>
<evidence type="ECO:0000313" key="2">
    <source>
        <dbReference type="Proteomes" id="UP000694846"/>
    </source>
</evidence>
<proteinExistence type="predicted"/>
<dbReference type="GeneID" id="112689341"/>
<evidence type="ECO:0000256" key="1">
    <source>
        <dbReference type="SAM" id="MobiDB-lite"/>
    </source>
</evidence>